<keyword evidence="1" id="KW-0472">Membrane</keyword>
<proteinExistence type="predicted"/>
<name>A0A178T5F5_9BACL</name>
<keyword evidence="3" id="KW-1185">Reference proteome</keyword>
<reference evidence="2 3" key="1">
    <citation type="submission" date="2016-03" db="EMBL/GenBank/DDBJ databases">
        <title>Spore heat resistance.</title>
        <authorList>
            <person name="Boekhorst J."/>
            <person name="Berendsen E.M."/>
            <person name="Wells-Bennik M.H."/>
            <person name="Kuipers O.P."/>
        </authorList>
    </citation>
    <scope>NUCLEOTIDE SEQUENCE [LARGE SCALE GENOMIC DNA]</scope>
    <source>
        <strain evidence="2 3">AF16</strain>
    </source>
</reference>
<evidence type="ECO:0000256" key="1">
    <source>
        <dbReference type="SAM" id="Phobius"/>
    </source>
</evidence>
<evidence type="ECO:0000313" key="2">
    <source>
        <dbReference type="EMBL" id="OAO76334.1"/>
    </source>
</evidence>
<dbReference type="Proteomes" id="UP000078336">
    <property type="component" value="Unassembled WGS sequence"/>
</dbReference>
<keyword evidence="1" id="KW-0812">Transmembrane</keyword>
<sequence>MFYFFIFLSIVFMAIALRYDNQKTVVQFLWLIMLAVFSFGVAVGTLIEK</sequence>
<dbReference type="AlphaFoldDB" id="A0A178T5F5"/>
<keyword evidence="1" id="KW-1133">Transmembrane helix</keyword>
<comment type="caution">
    <text evidence="2">The sequence shown here is derived from an EMBL/GenBank/DDBJ whole genome shotgun (WGS) entry which is preliminary data.</text>
</comment>
<organism evidence="2 3">
    <name type="scientific">Anoxybacillus flavithermus</name>
    <dbReference type="NCBI Taxonomy" id="33934"/>
    <lineage>
        <taxon>Bacteria</taxon>
        <taxon>Bacillati</taxon>
        <taxon>Bacillota</taxon>
        <taxon>Bacilli</taxon>
        <taxon>Bacillales</taxon>
        <taxon>Anoxybacillaceae</taxon>
        <taxon>Anoxybacillus</taxon>
    </lineage>
</organism>
<evidence type="ECO:0000313" key="3">
    <source>
        <dbReference type="Proteomes" id="UP000078336"/>
    </source>
</evidence>
<protein>
    <submittedName>
        <fullName evidence="2">Uncharacterized protein</fullName>
    </submittedName>
</protein>
<accession>A0A178T5F5</accession>
<dbReference type="EMBL" id="LUCQ01000167">
    <property type="protein sequence ID" value="OAO76334.1"/>
    <property type="molecule type" value="Genomic_DNA"/>
</dbReference>
<dbReference type="PATRIC" id="fig|33934.7.peg.2894"/>
<gene>
    <name evidence="2" type="ORF">TAF16_2681</name>
</gene>
<feature type="transmembrane region" description="Helical" evidence="1">
    <location>
        <begin position="28"/>
        <end position="47"/>
    </location>
</feature>